<keyword evidence="2" id="KW-0472">Membrane</keyword>
<comment type="subcellular location">
    <subcellularLocation>
        <location evidence="1">Membrane</location>
    </subcellularLocation>
</comment>
<sequence length="196" mass="22269">MNRLTQTIGVVLLASCTAFAAADNRYNDHSRGRWSDVRETFYVEARVISAEPLYETHWYYRSRGDSYDGRYEERCRVRDVEVYRSSSSAGPAGAIIGGAIGAHVGSNAGRSSESAIAGAIAGGVIGGLIGNEIDRDNTTIHYRQERECDREYRYERRTLIGYEVRYRYNGREFRILTDEHPGRYVQLRVEVEPTVR</sequence>
<dbReference type="Proteomes" id="UP000005953">
    <property type="component" value="Unassembled WGS sequence"/>
</dbReference>
<organism evidence="5 6">
    <name type="scientific">Reinekea blandensis MED297</name>
    <dbReference type="NCBI Taxonomy" id="314283"/>
    <lineage>
        <taxon>Bacteria</taxon>
        <taxon>Pseudomonadati</taxon>
        <taxon>Pseudomonadota</taxon>
        <taxon>Gammaproteobacteria</taxon>
        <taxon>Oceanospirillales</taxon>
        <taxon>Saccharospirillaceae</taxon>
        <taxon>Reinekea</taxon>
    </lineage>
</organism>
<feature type="domain" description="Glycine zipper" evidence="4">
    <location>
        <begin position="93"/>
        <end position="136"/>
    </location>
</feature>
<dbReference type="InterPro" id="IPR051407">
    <property type="entry name" value="Bact_OM_lipoprot/Surf_antigen"/>
</dbReference>
<feature type="chain" id="PRO_5002666578" description="Glycine zipper domain-containing protein" evidence="3">
    <location>
        <begin position="21"/>
        <end position="196"/>
    </location>
</feature>
<dbReference type="Pfam" id="PF13488">
    <property type="entry name" value="Gly-zipper_Omp"/>
    <property type="match status" value="1"/>
</dbReference>
<dbReference type="PANTHER" id="PTHR35603:SF2">
    <property type="entry name" value="OUTER MEMBRANE LIPOPROTEIN"/>
    <property type="match status" value="1"/>
</dbReference>
<evidence type="ECO:0000259" key="4">
    <source>
        <dbReference type="Pfam" id="PF13488"/>
    </source>
</evidence>
<dbReference type="STRING" id="314283.MED297_01040"/>
<comment type="caution">
    <text evidence="5">The sequence shown here is derived from an EMBL/GenBank/DDBJ whole genome shotgun (WGS) entry which is preliminary data.</text>
</comment>
<dbReference type="HOGENOM" id="CLU_094245_2_1_6"/>
<keyword evidence="3" id="KW-0732">Signal</keyword>
<dbReference type="OrthoDB" id="8909257at2"/>
<gene>
    <name evidence="5" type="ORF">MED297_01040</name>
</gene>
<dbReference type="PANTHER" id="PTHR35603">
    <property type="match status" value="1"/>
</dbReference>
<keyword evidence="6" id="KW-1185">Reference proteome</keyword>
<evidence type="ECO:0000313" key="6">
    <source>
        <dbReference type="Proteomes" id="UP000005953"/>
    </source>
</evidence>
<evidence type="ECO:0000313" key="5">
    <source>
        <dbReference type="EMBL" id="EAR10363.1"/>
    </source>
</evidence>
<proteinExistence type="predicted"/>
<dbReference type="EMBL" id="AAOE01000004">
    <property type="protein sequence ID" value="EAR10363.1"/>
    <property type="molecule type" value="Genomic_DNA"/>
</dbReference>
<name>A4BBM8_9GAMM</name>
<dbReference type="GO" id="GO:0016020">
    <property type="term" value="C:membrane"/>
    <property type="evidence" value="ECO:0007669"/>
    <property type="project" value="UniProtKB-SubCell"/>
</dbReference>
<evidence type="ECO:0000256" key="1">
    <source>
        <dbReference type="ARBA" id="ARBA00004370"/>
    </source>
</evidence>
<protein>
    <recommendedName>
        <fullName evidence="4">Glycine zipper domain-containing protein</fullName>
    </recommendedName>
</protein>
<evidence type="ECO:0000256" key="3">
    <source>
        <dbReference type="SAM" id="SignalP"/>
    </source>
</evidence>
<feature type="signal peptide" evidence="3">
    <location>
        <begin position="1"/>
        <end position="20"/>
    </location>
</feature>
<dbReference type="InterPro" id="IPR039567">
    <property type="entry name" value="Gly-zipper"/>
</dbReference>
<dbReference type="PROSITE" id="PS51257">
    <property type="entry name" value="PROKAR_LIPOPROTEIN"/>
    <property type="match status" value="1"/>
</dbReference>
<evidence type="ECO:0000256" key="2">
    <source>
        <dbReference type="ARBA" id="ARBA00023136"/>
    </source>
</evidence>
<accession>A4BBM8</accession>
<reference evidence="5 6" key="1">
    <citation type="submission" date="2006-02" db="EMBL/GenBank/DDBJ databases">
        <authorList>
            <person name="Pinhassi J."/>
            <person name="Pedros-Alio C."/>
            <person name="Ferriera S."/>
            <person name="Johnson J."/>
            <person name="Kravitz S."/>
            <person name="Halpern A."/>
            <person name="Remington K."/>
            <person name="Beeson K."/>
            <person name="Tran B."/>
            <person name="Rogers Y.-H."/>
            <person name="Friedman R."/>
            <person name="Venter J.C."/>
        </authorList>
    </citation>
    <scope>NUCLEOTIDE SEQUENCE [LARGE SCALE GENOMIC DNA]</scope>
    <source>
        <strain evidence="5 6">MED297</strain>
    </source>
</reference>
<dbReference type="AlphaFoldDB" id="A4BBM8"/>
<dbReference type="RefSeq" id="WP_008046566.1">
    <property type="nucleotide sequence ID" value="NZ_CH724153.1"/>
</dbReference>